<evidence type="ECO:0000313" key="9">
    <source>
        <dbReference type="EMBL" id="BAL56324.1"/>
    </source>
</evidence>
<dbReference type="InterPro" id="IPR036388">
    <property type="entry name" value="WH-like_DNA-bd_sf"/>
</dbReference>
<sequence length="334" mass="38502">MTRGLEHEFGNNGVPDDAAIYDIPEFTEEELEEQLDEETDEELEEDGEAVEAEPANDPVKMYLHEIGKISLLSREQEVELASRVVAGEKCARDELITANLRLVVSIAKKYMGRGLSFLDLIQEGNLGLMRAVEKFDPTKGFKFSTYATWWIRQAITRAIADQSRTIRIPVHMIETVRELQRLKKEHVQEHGAAPDLEALSSELGIPQEKIKQVENVSQYTTSLERPIGEDEEDTLGDFIEDKDAPSPTKETYRMFLVEELDRALNQLTDREKEILKLRYGLEDGHPRTLKDVARVFNITRERVRQIEIKALEKLKHPTRKEELQKFRQLLMSEE</sequence>
<accession>H5SJI8</accession>
<dbReference type="Gene3D" id="1.10.10.10">
    <property type="entry name" value="Winged helix-like DNA-binding domain superfamily/Winged helix DNA-binding domain"/>
    <property type="match status" value="2"/>
</dbReference>
<dbReference type="AlphaFoldDB" id="H5SJI8"/>
<feature type="region of interest" description="Disordered" evidence="6">
    <location>
        <begin position="30"/>
        <end position="55"/>
    </location>
</feature>
<feature type="compositionally biased region" description="Acidic residues" evidence="6">
    <location>
        <begin position="30"/>
        <end position="51"/>
    </location>
</feature>
<dbReference type="PROSITE" id="PS00715">
    <property type="entry name" value="SIGMA70_1"/>
    <property type="match status" value="1"/>
</dbReference>
<dbReference type="Pfam" id="PF04542">
    <property type="entry name" value="Sigma70_r2"/>
    <property type="match status" value="1"/>
</dbReference>
<dbReference type="SUPFAM" id="SSF88946">
    <property type="entry name" value="Sigma2 domain of RNA polymerase sigma factors"/>
    <property type="match status" value="1"/>
</dbReference>
<dbReference type="SUPFAM" id="SSF88659">
    <property type="entry name" value="Sigma3 and sigma4 domains of RNA polymerase sigma factors"/>
    <property type="match status" value="2"/>
</dbReference>
<protein>
    <recommendedName>
        <fullName evidence="5">RNA polymerase sigma factor</fullName>
    </recommendedName>
</protein>
<evidence type="ECO:0000256" key="2">
    <source>
        <dbReference type="ARBA" id="ARBA00023082"/>
    </source>
</evidence>
<evidence type="ECO:0000256" key="6">
    <source>
        <dbReference type="SAM" id="MobiDB-lite"/>
    </source>
</evidence>
<keyword evidence="3 5" id="KW-0238">DNA-binding</keyword>
<dbReference type="Pfam" id="PF04539">
    <property type="entry name" value="Sigma70_r3"/>
    <property type="match status" value="1"/>
</dbReference>
<evidence type="ECO:0000259" key="8">
    <source>
        <dbReference type="PROSITE" id="PS00716"/>
    </source>
</evidence>
<reference evidence="9" key="2">
    <citation type="journal article" date="2012" name="PLoS ONE">
        <title>A Deeply Branching Thermophilic Bacterium with an Ancient Acetyl-CoA Pathway Dominates a Subsurface Ecosystem.</title>
        <authorList>
            <person name="Takami H."/>
            <person name="Noguchi H."/>
            <person name="Takaki Y."/>
            <person name="Uchiyama I."/>
            <person name="Toyoda A."/>
            <person name="Nishi S."/>
            <person name="Chee G.-J."/>
            <person name="Arai W."/>
            <person name="Nunoura T."/>
            <person name="Itoh T."/>
            <person name="Hattori M."/>
            <person name="Takai K."/>
        </authorList>
    </citation>
    <scope>NUCLEOTIDE SEQUENCE</scope>
</reference>
<dbReference type="Gene3D" id="1.10.601.10">
    <property type="entry name" value="RNA Polymerase Primary Sigma Factor"/>
    <property type="match status" value="2"/>
</dbReference>
<comment type="function">
    <text evidence="5">Sigma factors are initiation factors that promote the attachment of RNA polymerase to specific initiation sites and are then released.</text>
</comment>
<dbReference type="InterPro" id="IPR000943">
    <property type="entry name" value="RNA_pol_sigma70"/>
</dbReference>
<dbReference type="GO" id="GO:0016987">
    <property type="term" value="F:sigma factor activity"/>
    <property type="evidence" value="ECO:0007669"/>
    <property type="project" value="UniProtKB-KW"/>
</dbReference>
<dbReference type="PRINTS" id="PR00046">
    <property type="entry name" value="SIGMA70FCT"/>
</dbReference>
<dbReference type="InterPro" id="IPR007624">
    <property type="entry name" value="RNA_pol_sigma70_r3"/>
</dbReference>
<keyword evidence="4 5" id="KW-0804">Transcription</keyword>
<dbReference type="InterPro" id="IPR050239">
    <property type="entry name" value="Sigma-70_RNA_pol_init_factors"/>
</dbReference>
<dbReference type="Pfam" id="PF04545">
    <property type="entry name" value="Sigma70_r4"/>
    <property type="match status" value="1"/>
</dbReference>
<reference evidence="9" key="1">
    <citation type="journal article" date="2005" name="Environ. Microbiol.">
        <title>Genetic and functional properties of uncultivated thermophilic crenarchaeotes from a subsurface gold mine as revealed by analysis of genome fragments.</title>
        <authorList>
            <person name="Nunoura T."/>
            <person name="Hirayama H."/>
            <person name="Takami H."/>
            <person name="Oida H."/>
            <person name="Nishi S."/>
            <person name="Shimamura S."/>
            <person name="Suzuki Y."/>
            <person name="Inagaki F."/>
            <person name="Takai K."/>
            <person name="Nealson K.H."/>
            <person name="Horikoshi K."/>
        </authorList>
    </citation>
    <scope>NUCLEOTIDE SEQUENCE</scope>
</reference>
<organism evidence="9">
    <name type="scientific">uncultured Acetothermia bacterium</name>
    <dbReference type="NCBI Taxonomy" id="236499"/>
    <lineage>
        <taxon>Bacteria</taxon>
        <taxon>Candidatus Bipolaricaulota</taxon>
        <taxon>environmental samples</taxon>
    </lineage>
</organism>
<dbReference type="GO" id="GO:0003677">
    <property type="term" value="F:DNA binding"/>
    <property type="evidence" value="ECO:0007669"/>
    <property type="project" value="UniProtKB-KW"/>
</dbReference>
<keyword evidence="1 5" id="KW-0805">Transcription regulation</keyword>
<dbReference type="EMBL" id="AP011743">
    <property type="protein sequence ID" value="BAL56324.1"/>
    <property type="molecule type" value="Genomic_DNA"/>
</dbReference>
<comment type="similarity">
    <text evidence="5">Belongs to the sigma-70 factor family.</text>
</comment>
<dbReference type="InterPro" id="IPR013325">
    <property type="entry name" value="RNA_pol_sigma_r2"/>
</dbReference>
<dbReference type="InterPro" id="IPR007627">
    <property type="entry name" value="RNA_pol_sigma70_r2"/>
</dbReference>
<dbReference type="GO" id="GO:0006352">
    <property type="term" value="P:DNA-templated transcription initiation"/>
    <property type="evidence" value="ECO:0007669"/>
    <property type="project" value="InterPro"/>
</dbReference>
<evidence type="ECO:0000256" key="1">
    <source>
        <dbReference type="ARBA" id="ARBA00023015"/>
    </source>
</evidence>
<dbReference type="InterPro" id="IPR013324">
    <property type="entry name" value="RNA_pol_sigma_r3/r4-like"/>
</dbReference>
<evidence type="ECO:0000256" key="5">
    <source>
        <dbReference type="RuleBase" id="RU362124"/>
    </source>
</evidence>
<feature type="domain" description="RNA polymerase sigma-70" evidence="7">
    <location>
        <begin position="119"/>
        <end position="132"/>
    </location>
</feature>
<dbReference type="InterPro" id="IPR014284">
    <property type="entry name" value="RNA_pol_sigma-70_dom"/>
</dbReference>
<dbReference type="PANTHER" id="PTHR30603:SF47">
    <property type="entry name" value="RNA POLYMERASE SIGMA FACTOR SIGD, CHLOROPLASTIC"/>
    <property type="match status" value="1"/>
</dbReference>
<evidence type="ECO:0000259" key="7">
    <source>
        <dbReference type="PROSITE" id="PS00715"/>
    </source>
</evidence>
<dbReference type="FunFam" id="1.10.601.10:FF:000001">
    <property type="entry name" value="RNA polymerase sigma factor SigA"/>
    <property type="match status" value="1"/>
</dbReference>
<dbReference type="CDD" id="cd06171">
    <property type="entry name" value="Sigma70_r4"/>
    <property type="match status" value="1"/>
</dbReference>
<dbReference type="InterPro" id="IPR007630">
    <property type="entry name" value="RNA_pol_sigma70_r4"/>
</dbReference>
<gene>
    <name evidence="9" type="ORF">HGMM_F36B04C27</name>
</gene>
<dbReference type="PANTHER" id="PTHR30603">
    <property type="entry name" value="RNA POLYMERASE SIGMA FACTOR RPO"/>
    <property type="match status" value="1"/>
</dbReference>
<name>H5SJI8_9BACT</name>
<feature type="domain" description="RNA polymerase sigma-70" evidence="8">
    <location>
        <begin position="288"/>
        <end position="314"/>
    </location>
</feature>
<evidence type="ECO:0000256" key="3">
    <source>
        <dbReference type="ARBA" id="ARBA00023125"/>
    </source>
</evidence>
<dbReference type="NCBIfam" id="TIGR02937">
    <property type="entry name" value="sigma70-ECF"/>
    <property type="match status" value="1"/>
</dbReference>
<dbReference type="PROSITE" id="PS00716">
    <property type="entry name" value="SIGMA70_2"/>
    <property type="match status" value="1"/>
</dbReference>
<dbReference type="Pfam" id="PF00140">
    <property type="entry name" value="Sigma70_r1_2"/>
    <property type="match status" value="1"/>
</dbReference>
<evidence type="ECO:0000256" key="4">
    <source>
        <dbReference type="ARBA" id="ARBA00023163"/>
    </source>
</evidence>
<proteinExistence type="inferred from homology"/>
<keyword evidence="2 5" id="KW-0731">Sigma factor</keyword>
<dbReference type="InterPro" id="IPR009042">
    <property type="entry name" value="RNA_pol_sigma70_r1_2"/>
</dbReference>